<dbReference type="AlphaFoldDB" id="A0A382EWV6"/>
<dbReference type="EMBL" id="UINC01046414">
    <property type="protein sequence ID" value="SVB54401.1"/>
    <property type="molecule type" value="Genomic_DNA"/>
</dbReference>
<proteinExistence type="predicted"/>
<evidence type="ECO:0000313" key="2">
    <source>
        <dbReference type="EMBL" id="SVB54401.1"/>
    </source>
</evidence>
<gene>
    <name evidence="2" type="ORF">METZ01_LOCUS207255</name>
</gene>
<sequence>MKKILYSIILYTLLALATHQQTTAEKGDGLIGKPAPDWGKL</sequence>
<organism evidence="2">
    <name type="scientific">marine metagenome</name>
    <dbReference type="NCBI Taxonomy" id="408172"/>
    <lineage>
        <taxon>unclassified sequences</taxon>
        <taxon>metagenomes</taxon>
        <taxon>ecological metagenomes</taxon>
    </lineage>
</organism>
<feature type="non-terminal residue" evidence="2">
    <location>
        <position position="41"/>
    </location>
</feature>
<reference evidence="2" key="1">
    <citation type="submission" date="2018-05" db="EMBL/GenBank/DDBJ databases">
        <authorList>
            <person name="Lanie J.A."/>
            <person name="Ng W.-L."/>
            <person name="Kazmierczak K.M."/>
            <person name="Andrzejewski T.M."/>
            <person name="Davidsen T.M."/>
            <person name="Wayne K.J."/>
            <person name="Tettelin H."/>
            <person name="Glass J.I."/>
            <person name="Rusch D."/>
            <person name="Podicherti R."/>
            <person name="Tsui H.-C.T."/>
            <person name="Winkler M.E."/>
        </authorList>
    </citation>
    <scope>NUCLEOTIDE SEQUENCE</scope>
</reference>
<protein>
    <submittedName>
        <fullName evidence="2">Uncharacterized protein</fullName>
    </submittedName>
</protein>
<feature type="region of interest" description="Disordered" evidence="1">
    <location>
        <begin position="22"/>
        <end position="41"/>
    </location>
</feature>
<name>A0A382EWV6_9ZZZZ</name>
<accession>A0A382EWV6</accession>
<evidence type="ECO:0000256" key="1">
    <source>
        <dbReference type="SAM" id="MobiDB-lite"/>
    </source>
</evidence>